<accession>A0A139IIA2</accession>
<comment type="caution">
    <text evidence="2">The sequence shown here is derived from an EMBL/GenBank/DDBJ whole genome shotgun (WGS) entry which is preliminary data.</text>
</comment>
<dbReference type="SUPFAM" id="SSF48403">
    <property type="entry name" value="Ankyrin repeat"/>
    <property type="match status" value="1"/>
</dbReference>
<name>A0A139IIA2_9PEZI</name>
<evidence type="ECO:0000256" key="1">
    <source>
        <dbReference type="SAM" id="MobiDB-lite"/>
    </source>
</evidence>
<dbReference type="PANTHER" id="PTHR24164">
    <property type="entry name" value="RELA-ASSOCIATED INHIBITOR"/>
    <property type="match status" value="1"/>
</dbReference>
<dbReference type="Gene3D" id="1.25.40.20">
    <property type="entry name" value="Ankyrin repeat-containing domain"/>
    <property type="match status" value="1"/>
</dbReference>
<evidence type="ECO:0000313" key="2">
    <source>
        <dbReference type="EMBL" id="KXT14394.1"/>
    </source>
</evidence>
<dbReference type="Proteomes" id="UP000073492">
    <property type="component" value="Unassembled WGS sequence"/>
</dbReference>
<protein>
    <submittedName>
        <fullName evidence="2">Uncharacterized protein</fullName>
    </submittedName>
</protein>
<dbReference type="OrthoDB" id="546893at2759"/>
<feature type="region of interest" description="Disordered" evidence="1">
    <location>
        <begin position="156"/>
        <end position="176"/>
    </location>
</feature>
<dbReference type="EMBL" id="LFZO01000084">
    <property type="protein sequence ID" value="KXT14394.1"/>
    <property type="molecule type" value="Genomic_DNA"/>
</dbReference>
<reference evidence="2 3" key="1">
    <citation type="submission" date="2015-07" db="EMBL/GenBank/DDBJ databases">
        <title>Comparative genomics of the Sigatoka disease complex on banana suggests a link between parallel evolutionary changes in Pseudocercospora fijiensis and Pseudocercospora eumusae and increased virulence on the banana host.</title>
        <authorList>
            <person name="Chang T.-C."/>
            <person name="Salvucci A."/>
            <person name="Crous P.W."/>
            <person name="Stergiopoulos I."/>
        </authorList>
    </citation>
    <scope>NUCLEOTIDE SEQUENCE [LARGE SCALE GENOMIC DNA]</scope>
    <source>
        <strain evidence="2 3">CBS 116634</strain>
    </source>
</reference>
<dbReference type="InterPro" id="IPR036770">
    <property type="entry name" value="Ankyrin_rpt-contain_sf"/>
</dbReference>
<evidence type="ECO:0000313" key="3">
    <source>
        <dbReference type="Proteomes" id="UP000073492"/>
    </source>
</evidence>
<organism evidence="2 3">
    <name type="scientific">Pseudocercospora musae</name>
    <dbReference type="NCBI Taxonomy" id="113226"/>
    <lineage>
        <taxon>Eukaryota</taxon>
        <taxon>Fungi</taxon>
        <taxon>Dikarya</taxon>
        <taxon>Ascomycota</taxon>
        <taxon>Pezizomycotina</taxon>
        <taxon>Dothideomycetes</taxon>
        <taxon>Dothideomycetidae</taxon>
        <taxon>Mycosphaerellales</taxon>
        <taxon>Mycosphaerellaceae</taxon>
        <taxon>Pseudocercospora</taxon>
    </lineage>
</organism>
<dbReference type="PANTHER" id="PTHR24164:SF4">
    <property type="entry name" value="RELA-ASSOCIATED INHIBITOR"/>
    <property type="match status" value="1"/>
</dbReference>
<sequence>MPRPLITLNNMTQAPSIDVLLNLVPERPSVVLEKLQAHPALADRQDGHGYSLVHAAASYGHSDLLQALVRDFKVDPNIKDEDGETALFSVDGESAVQITQQLLALGIDINHRNNDGQTAAEKLDDEDEQPMVSAYLRQVVAGSGRAVASDQNQAVTNGEQNGVHPPPPLPQGLELNVGTMMPSEAGEEPDPEFRRRIEALAARSDFETEAGQRDLRNLVSDALSGITNEGRGPPATRRRVD</sequence>
<dbReference type="Pfam" id="PF13857">
    <property type="entry name" value="Ank_5"/>
    <property type="match status" value="1"/>
</dbReference>
<dbReference type="GO" id="GO:0006357">
    <property type="term" value="P:regulation of transcription by RNA polymerase II"/>
    <property type="evidence" value="ECO:0007669"/>
    <property type="project" value="TreeGrafter"/>
</dbReference>
<dbReference type="AlphaFoldDB" id="A0A139IIA2"/>
<feature type="region of interest" description="Disordered" evidence="1">
    <location>
        <begin position="222"/>
        <end position="241"/>
    </location>
</feature>
<dbReference type="InterPro" id="IPR002110">
    <property type="entry name" value="Ankyrin_rpt"/>
</dbReference>
<proteinExistence type="predicted"/>
<dbReference type="InterPro" id="IPR028320">
    <property type="entry name" value="iASPP"/>
</dbReference>
<keyword evidence="3" id="KW-1185">Reference proteome</keyword>
<gene>
    <name evidence="2" type="ORF">AC579_2759</name>
</gene>